<keyword evidence="13 14" id="KW-0472">Membrane</keyword>
<keyword evidence="8" id="KW-0547">Nucleotide-binding</keyword>
<dbReference type="Gene3D" id="3.30.565.10">
    <property type="entry name" value="Histidine kinase-like ATPase, C-terminal domain"/>
    <property type="match status" value="1"/>
</dbReference>
<evidence type="ECO:0000256" key="6">
    <source>
        <dbReference type="ARBA" id="ARBA00022679"/>
    </source>
</evidence>
<keyword evidence="12" id="KW-0902">Two-component regulatory system</keyword>
<dbReference type="SMART" id="SM00304">
    <property type="entry name" value="HAMP"/>
    <property type="match status" value="1"/>
</dbReference>
<dbReference type="InterPro" id="IPR003661">
    <property type="entry name" value="HisK_dim/P_dom"/>
</dbReference>
<evidence type="ECO:0000256" key="3">
    <source>
        <dbReference type="ARBA" id="ARBA00012438"/>
    </source>
</evidence>
<dbReference type="SMART" id="SM00388">
    <property type="entry name" value="HisKA"/>
    <property type="match status" value="1"/>
</dbReference>
<dbReference type="EC" id="2.7.13.3" evidence="3"/>
<sequence>MVTLKFKHRVILAFFSVIFIPLIITTSFLFFYGRYLYREDSSSFTLNYETTSAIDSYITGNWNSILLDYWGFDNGLKKIIDDKPIGLRIIDTEGELIYDSSSTTLPDKIDMYKNIVPGLQSNGEDPNADFLTYTRGEYVTINGQDVGIILYTYPPPPEFLSKLLRLILSTFAVGMITLLTHITFSVYLISRRVTKPMKELYMSIDKISKNDFDFDITYSANDELGTLCQGFQTMKNKLKDYHNRELVANETKKQLVASISHDLRTPMTSIKGYVEALQDGLASDPKKFNHYLSIISSKVESLNRLIDDLFELSKIDVGQLKMTKEKVDVKSFIYGFYMDIKEEAGWQDIIISKEFINIDTCIIDVDTTRLVQALNNVVYNAFKFCNKEIVLSCYAQGDSIHFSVVDDGLGVPNSEIPFIFDKFYKVEKARTTKSGSGLGLAIAKGIITQMGGTIEVYNNENTTGATFTIKLPRYL</sequence>
<dbReference type="Pfam" id="PF00512">
    <property type="entry name" value="HisKA"/>
    <property type="match status" value="1"/>
</dbReference>
<dbReference type="GO" id="GO:0000155">
    <property type="term" value="F:phosphorelay sensor kinase activity"/>
    <property type="evidence" value="ECO:0007669"/>
    <property type="project" value="InterPro"/>
</dbReference>
<dbReference type="AlphaFoldDB" id="A0A7G9W766"/>
<evidence type="ECO:0000259" key="16">
    <source>
        <dbReference type="PROSITE" id="PS50885"/>
    </source>
</evidence>
<keyword evidence="6" id="KW-0808">Transferase</keyword>
<evidence type="ECO:0000256" key="4">
    <source>
        <dbReference type="ARBA" id="ARBA00022475"/>
    </source>
</evidence>
<evidence type="ECO:0000256" key="9">
    <source>
        <dbReference type="ARBA" id="ARBA00022777"/>
    </source>
</evidence>
<dbReference type="GO" id="GO:0005524">
    <property type="term" value="F:ATP binding"/>
    <property type="evidence" value="ECO:0007669"/>
    <property type="project" value="UniProtKB-KW"/>
</dbReference>
<comment type="subcellular location">
    <subcellularLocation>
        <location evidence="2">Cell membrane</location>
        <topology evidence="2">Multi-pass membrane protein</topology>
    </subcellularLocation>
</comment>
<dbReference type="Pfam" id="PF02518">
    <property type="entry name" value="HATPase_c"/>
    <property type="match status" value="1"/>
</dbReference>
<dbReference type="EMBL" id="CP058559">
    <property type="protein sequence ID" value="QNO14528.1"/>
    <property type="molecule type" value="Genomic_DNA"/>
</dbReference>
<dbReference type="InterPro" id="IPR050398">
    <property type="entry name" value="HssS/ArlS-like"/>
</dbReference>
<dbReference type="PROSITE" id="PS50885">
    <property type="entry name" value="HAMP"/>
    <property type="match status" value="1"/>
</dbReference>
<keyword evidence="18" id="KW-1185">Reference proteome</keyword>
<evidence type="ECO:0000256" key="1">
    <source>
        <dbReference type="ARBA" id="ARBA00000085"/>
    </source>
</evidence>
<keyword evidence="4" id="KW-1003">Cell membrane</keyword>
<name>A0A7G9W766_ALKCA</name>
<evidence type="ECO:0000256" key="12">
    <source>
        <dbReference type="ARBA" id="ARBA00023012"/>
    </source>
</evidence>
<dbReference type="FunFam" id="1.10.287.130:FF:000001">
    <property type="entry name" value="Two-component sensor histidine kinase"/>
    <property type="match status" value="1"/>
</dbReference>
<dbReference type="SMART" id="SM00387">
    <property type="entry name" value="HATPase_c"/>
    <property type="match status" value="1"/>
</dbReference>
<dbReference type="InterPro" id="IPR003594">
    <property type="entry name" value="HATPase_dom"/>
</dbReference>
<evidence type="ECO:0000256" key="7">
    <source>
        <dbReference type="ARBA" id="ARBA00022692"/>
    </source>
</evidence>
<keyword evidence="11 14" id="KW-1133">Transmembrane helix</keyword>
<dbReference type="InterPro" id="IPR003660">
    <property type="entry name" value="HAMP_dom"/>
</dbReference>
<keyword evidence="7 14" id="KW-0812">Transmembrane</keyword>
<dbReference type="Pfam" id="PF00672">
    <property type="entry name" value="HAMP"/>
    <property type="match status" value="1"/>
</dbReference>
<dbReference type="GO" id="GO:0005886">
    <property type="term" value="C:plasma membrane"/>
    <property type="evidence" value="ECO:0007669"/>
    <property type="project" value="UniProtKB-SubCell"/>
</dbReference>
<dbReference type="CDD" id="cd00082">
    <property type="entry name" value="HisKA"/>
    <property type="match status" value="1"/>
</dbReference>
<dbReference type="SUPFAM" id="SSF47384">
    <property type="entry name" value="Homodimeric domain of signal transducing histidine kinase"/>
    <property type="match status" value="1"/>
</dbReference>
<dbReference type="RefSeq" id="WP_213168295.1">
    <property type="nucleotide sequence ID" value="NZ_CP058559.1"/>
</dbReference>
<dbReference type="PROSITE" id="PS50109">
    <property type="entry name" value="HIS_KIN"/>
    <property type="match status" value="1"/>
</dbReference>
<feature type="domain" description="HAMP" evidence="16">
    <location>
        <begin position="191"/>
        <end position="243"/>
    </location>
</feature>
<keyword evidence="5" id="KW-0597">Phosphoprotein</keyword>
<evidence type="ECO:0000256" key="14">
    <source>
        <dbReference type="SAM" id="Phobius"/>
    </source>
</evidence>
<evidence type="ECO:0000256" key="2">
    <source>
        <dbReference type="ARBA" id="ARBA00004651"/>
    </source>
</evidence>
<dbReference type="PANTHER" id="PTHR45528">
    <property type="entry name" value="SENSOR HISTIDINE KINASE CPXA"/>
    <property type="match status" value="1"/>
</dbReference>
<evidence type="ECO:0000313" key="17">
    <source>
        <dbReference type="EMBL" id="QNO14528.1"/>
    </source>
</evidence>
<evidence type="ECO:0000256" key="13">
    <source>
        <dbReference type="ARBA" id="ARBA00023136"/>
    </source>
</evidence>
<reference evidence="17 18" key="1">
    <citation type="submission" date="2020-07" db="EMBL/GenBank/DDBJ databases">
        <title>Alkalicella. sp. LB2 genome.</title>
        <authorList>
            <person name="Postec A."/>
            <person name="Quemeneur M."/>
        </authorList>
    </citation>
    <scope>NUCLEOTIDE SEQUENCE [LARGE SCALE GENOMIC DNA]</scope>
    <source>
        <strain evidence="17 18">LB2</strain>
    </source>
</reference>
<dbReference type="Gene3D" id="6.10.340.10">
    <property type="match status" value="1"/>
</dbReference>
<evidence type="ECO:0000313" key="18">
    <source>
        <dbReference type="Proteomes" id="UP000516160"/>
    </source>
</evidence>
<dbReference type="InterPro" id="IPR036097">
    <property type="entry name" value="HisK_dim/P_sf"/>
</dbReference>
<dbReference type="CDD" id="cd06225">
    <property type="entry name" value="HAMP"/>
    <property type="match status" value="1"/>
</dbReference>
<dbReference type="PRINTS" id="PR00344">
    <property type="entry name" value="BCTRLSENSOR"/>
</dbReference>
<dbReference type="Proteomes" id="UP000516160">
    <property type="component" value="Chromosome"/>
</dbReference>
<feature type="domain" description="Histidine kinase" evidence="15">
    <location>
        <begin position="258"/>
        <end position="475"/>
    </location>
</feature>
<evidence type="ECO:0000259" key="15">
    <source>
        <dbReference type="PROSITE" id="PS50109"/>
    </source>
</evidence>
<dbReference type="Gene3D" id="1.10.287.130">
    <property type="match status" value="1"/>
</dbReference>
<feature type="transmembrane region" description="Helical" evidence="14">
    <location>
        <begin position="12"/>
        <end position="32"/>
    </location>
</feature>
<keyword evidence="10" id="KW-0067">ATP-binding</keyword>
<organism evidence="17 18">
    <name type="scientific">Alkalicella caledoniensis</name>
    <dbReference type="NCBI Taxonomy" id="2731377"/>
    <lineage>
        <taxon>Bacteria</taxon>
        <taxon>Bacillati</taxon>
        <taxon>Bacillota</taxon>
        <taxon>Clostridia</taxon>
        <taxon>Eubacteriales</taxon>
        <taxon>Proteinivoracaceae</taxon>
        <taxon>Alkalicella</taxon>
    </lineage>
</organism>
<dbReference type="InterPro" id="IPR005467">
    <property type="entry name" value="His_kinase_dom"/>
</dbReference>
<dbReference type="SUPFAM" id="SSF158472">
    <property type="entry name" value="HAMP domain-like"/>
    <property type="match status" value="1"/>
</dbReference>
<protein>
    <recommendedName>
        <fullName evidence="3">histidine kinase</fullName>
        <ecNumber evidence="3">2.7.13.3</ecNumber>
    </recommendedName>
</protein>
<keyword evidence="9 17" id="KW-0418">Kinase</keyword>
<evidence type="ECO:0000256" key="11">
    <source>
        <dbReference type="ARBA" id="ARBA00022989"/>
    </source>
</evidence>
<feature type="transmembrane region" description="Helical" evidence="14">
    <location>
        <begin position="163"/>
        <end position="189"/>
    </location>
</feature>
<evidence type="ECO:0000256" key="5">
    <source>
        <dbReference type="ARBA" id="ARBA00022553"/>
    </source>
</evidence>
<gene>
    <name evidence="17" type="ORF">HYG86_06915</name>
</gene>
<dbReference type="KEGG" id="acae:HYG86_06915"/>
<comment type="catalytic activity">
    <reaction evidence="1">
        <text>ATP + protein L-histidine = ADP + protein N-phospho-L-histidine.</text>
        <dbReference type="EC" id="2.7.13.3"/>
    </reaction>
</comment>
<dbReference type="InterPro" id="IPR004358">
    <property type="entry name" value="Sig_transdc_His_kin-like_C"/>
</dbReference>
<accession>A0A7G9W766</accession>
<evidence type="ECO:0000256" key="10">
    <source>
        <dbReference type="ARBA" id="ARBA00022840"/>
    </source>
</evidence>
<dbReference type="InterPro" id="IPR036890">
    <property type="entry name" value="HATPase_C_sf"/>
</dbReference>
<proteinExistence type="predicted"/>
<dbReference type="PANTHER" id="PTHR45528:SF1">
    <property type="entry name" value="SENSOR HISTIDINE KINASE CPXA"/>
    <property type="match status" value="1"/>
</dbReference>
<evidence type="ECO:0000256" key="8">
    <source>
        <dbReference type="ARBA" id="ARBA00022741"/>
    </source>
</evidence>
<dbReference type="SUPFAM" id="SSF55874">
    <property type="entry name" value="ATPase domain of HSP90 chaperone/DNA topoisomerase II/histidine kinase"/>
    <property type="match status" value="1"/>
</dbReference>